<dbReference type="SUPFAM" id="SSF47473">
    <property type="entry name" value="EF-hand"/>
    <property type="match status" value="1"/>
</dbReference>
<gene>
    <name evidence="4" type="ORF">DPMN_151642</name>
</gene>
<dbReference type="GO" id="GO:0005509">
    <property type="term" value="F:calcium ion binding"/>
    <property type="evidence" value="ECO:0007669"/>
    <property type="project" value="InterPro"/>
</dbReference>
<name>A0A9D4J7J1_DREPO</name>
<dbReference type="InterPro" id="IPR002048">
    <property type="entry name" value="EF_hand_dom"/>
</dbReference>
<dbReference type="CDD" id="cd00051">
    <property type="entry name" value="EFh"/>
    <property type="match status" value="1"/>
</dbReference>
<dbReference type="PROSITE" id="PS50222">
    <property type="entry name" value="EF_HAND_2"/>
    <property type="match status" value="1"/>
</dbReference>
<feature type="signal peptide" evidence="2">
    <location>
        <begin position="1"/>
        <end position="21"/>
    </location>
</feature>
<protein>
    <recommendedName>
        <fullName evidence="3">EF-hand domain-containing protein</fullName>
    </recommendedName>
</protein>
<keyword evidence="5" id="KW-1185">Reference proteome</keyword>
<dbReference type="Pfam" id="PF13833">
    <property type="entry name" value="EF-hand_8"/>
    <property type="match status" value="2"/>
</dbReference>
<feature type="chain" id="PRO_5038514291" description="EF-hand domain-containing protein" evidence="2">
    <location>
        <begin position="22"/>
        <end position="141"/>
    </location>
</feature>
<evidence type="ECO:0000313" key="5">
    <source>
        <dbReference type="Proteomes" id="UP000828390"/>
    </source>
</evidence>
<dbReference type="Pfam" id="PF13202">
    <property type="entry name" value="EF-hand_5"/>
    <property type="match status" value="1"/>
</dbReference>
<dbReference type="InterPro" id="IPR011992">
    <property type="entry name" value="EF-hand-dom_pair"/>
</dbReference>
<proteinExistence type="predicted"/>
<dbReference type="InterPro" id="IPR018247">
    <property type="entry name" value="EF_Hand_1_Ca_BS"/>
</dbReference>
<keyword evidence="2" id="KW-0732">Signal</keyword>
<evidence type="ECO:0000256" key="1">
    <source>
        <dbReference type="ARBA" id="ARBA00022837"/>
    </source>
</evidence>
<organism evidence="4 5">
    <name type="scientific">Dreissena polymorpha</name>
    <name type="common">Zebra mussel</name>
    <name type="synonym">Mytilus polymorpha</name>
    <dbReference type="NCBI Taxonomy" id="45954"/>
    <lineage>
        <taxon>Eukaryota</taxon>
        <taxon>Metazoa</taxon>
        <taxon>Spiralia</taxon>
        <taxon>Lophotrochozoa</taxon>
        <taxon>Mollusca</taxon>
        <taxon>Bivalvia</taxon>
        <taxon>Autobranchia</taxon>
        <taxon>Heteroconchia</taxon>
        <taxon>Euheterodonta</taxon>
        <taxon>Imparidentia</taxon>
        <taxon>Neoheterodontei</taxon>
        <taxon>Myida</taxon>
        <taxon>Dreissenoidea</taxon>
        <taxon>Dreissenidae</taxon>
        <taxon>Dreissena</taxon>
    </lineage>
</organism>
<dbReference type="Proteomes" id="UP000828390">
    <property type="component" value="Unassembled WGS sequence"/>
</dbReference>
<reference evidence="4" key="1">
    <citation type="journal article" date="2019" name="bioRxiv">
        <title>The Genome of the Zebra Mussel, Dreissena polymorpha: A Resource for Invasive Species Research.</title>
        <authorList>
            <person name="McCartney M.A."/>
            <person name="Auch B."/>
            <person name="Kono T."/>
            <person name="Mallez S."/>
            <person name="Zhang Y."/>
            <person name="Obille A."/>
            <person name="Becker A."/>
            <person name="Abrahante J.E."/>
            <person name="Garbe J."/>
            <person name="Badalamenti J.P."/>
            <person name="Herman A."/>
            <person name="Mangelson H."/>
            <person name="Liachko I."/>
            <person name="Sullivan S."/>
            <person name="Sone E.D."/>
            <person name="Koren S."/>
            <person name="Silverstein K.A.T."/>
            <person name="Beckman K.B."/>
            <person name="Gohl D.M."/>
        </authorList>
    </citation>
    <scope>NUCLEOTIDE SEQUENCE</scope>
    <source>
        <strain evidence="4">Duluth1</strain>
        <tissue evidence="4">Whole animal</tissue>
    </source>
</reference>
<accession>A0A9D4J7J1</accession>
<dbReference type="Gene3D" id="1.10.238.10">
    <property type="entry name" value="EF-hand"/>
    <property type="match status" value="1"/>
</dbReference>
<sequence>MQQVAYCLALGLFVLIMGIHCHPERPNIPVDPVAQAIFQTAEANRTPDGFLTQEEMTEIFQRFDMNADGNIDETEFIAHWTLLKLGDLEHAVTLFHRADTDRNGEISKNPDFARLFYYFDRDGDHKIAESEFLAVWYSLST</sequence>
<dbReference type="SMART" id="SM00054">
    <property type="entry name" value="EFh"/>
    <property type="match status" value="2"/>
</dbReference>
<dbReference type="AlphaFoldDB" id="A0A9D4J7J1"/>
<evidence type="ECO:0000313" key="4">
    <source>
        <dbReference type="EMBL" id="KAH3798052.1"/>
    </source>
</evidence>
<comment type="caution">
    <text evidence="4">The sequence shown here is derived from an EMBL/GenBank/DDBJ whole genome shotgun (WGS) entry which is preliminary data.</text>
</comment>
<reference evidence="4" key="2">
    <citation type="submission" date="2020-11" db="EMBL/GenBank/DDBJ databases">
        <authorList>
            <person name="McCartney M.A."/>
            <person name="Auch B."/>
            <person name="Kono T."/>
            <person name="Mallez S."/>
            <person name="Becker A."/>
            <person name="Gohl D.M."/>
            <person name="Silverstein K.A.T."/>
            <person name="Koren S."/>
            <person name="Bechman K.B."/>
            <person name="Herman A."/>
            <person name="Abrahante J.E."/>
            <person name="Garbe J."/>
        </authorList>
    </citation>
    <scope>NUCLEOTIDE SEQUENCE</scope>
    <source>
        <strain evidence="4">Duluth1</strain>
        <tissue evidence="4">Whole animal</tissue>
    </source>
</reference>
<feature type="domain" description="EF-hand" evidence="3">
    <location>
        <begin position="51"/>
        <end position="86"/>
    </location>
</feature>
<evidence type="ECO:0000256" key="2">
    <source>
        <dbReference type="SAM" id="SignalP"/>
    </source>
</evidence>
<keyword evidence="1" id="KW-0106">Calcium</keyword>
<evidence type="ECO:0000259" key="3">
    <source>
        <dbReference type="PROSITE" id="PS50222"/>
    </source>
</evidence>
<dbReference type="EMBL" id="JAIWYP010000007">
    <property type="protein sequence ID" value="KAH3798052.1"/>
    <property type="molecule type" value="Genomic_DNA"/>
</dbReference>
<dbReference type="PROSITE" id="PS00018">
    <property type="entry name" value="EF_HAND_1"/>
    <property type="match status" value="2"/>
</dbReference>
<dbReference type="OrthoDB" id="26525at2759"/>